<evidence type="ECO:0000256" key="1">
    <source>
        <dbReference type="ARBA" id="ARBA00004613"/>
    </source>
</evidence>
<dbReference type="GO" id="GO:0005975">
    <property type="term" value="P:carbohydrate metabolic process"/>
    <property type="evidence" value="ECO:0007669"/>
    <property type="project" value="InterPro"/>
</dbReference>
<dbReference type="EMBL" id="AECZ01000030">
    <property type="protein sequence ID" value="EFL49888.1"/>
    <property type="molecule type" value="Genomic_DNA"/>
</dbReference>
<dbReference type="RefSeq" id="WP_005995811.1">
    <property type="nucleotide sequence ID" value="NZ_AECZ01000030.1"/>
</dbReference>
<protein>
    <submittedName>
        <fullName evidence="5">Polysaccharide deacetylase</fullName>
    </submittedName>
</protein>
<dbReference type="GO" id="GO:0016810">
    <property type="term" value="F:hydrolase activity, acting on carbon-nitrogen (but not peptide) bonds"/>
    <property type="evidence" value="ECO:0007669"/>
    <property type="project" value="InterPro"/>
</dbReference>
<evidence type="ECO:0000313" key="6">
    <source>
        <dbReference type="Proteomes" id="UP000006250"/>
    </source>
</evidence>
<dbReference type="SUPFAM" id="SSF88713">
    <property type="entry name" value="Glycoside hydrolase/deacetylase"/>
    <property type="match status" value="1"/>
</dbReference>
<dbReference type="AlphaFoldDB" id="E1K0E5"/>
<dbReference type="InterPro" id="IPR011330">
    <property type="entry name" value="Glyco_hydro/deAcase_b/a-brl"/>
</dbReference>
<dbReference type="Gene3D" id="3.20.20.370">
    <property type="entry name" value="Glycoside hydrolase/deacetylase"/>
    <property type="match status" value="1"/>
</dbReference>
<gene>
    <name evidence="5" type="ORF">DesfrDRAFT_3345</name>
</gene>
<keyword evidence="6" id="KW-1185">Reference proteome</keyword>
<evidence type="ECO:0000259" key="4">
    <source>
        <dbReference type="PROSITE" id="PS51677"/>
    </source>
</evidence>
<sequence length="275" mass="30137" precursor="true">MRAERLVAAGSAVLCLLLLLGAVPVRAATILVYHSFGGRSSMSISLAAFAAQLDYLERTGHKVISLDELVRCIDEKRNPPEGAVVIAIDDGWSSVMDAYAELKRRDLPFTLFLPMAYVGNPGSPKTLSQADIDELKTYPKVTFANHSYSHSPRLTRDAAFAREDIRKSVERFRKVIGHDTKYFAYPYGSTNAAYTKMLEEAGFAYRFVTGYQPVSAQTEATAIPRVAAHHLSLPLLAAVLRDHEAMMARVKAAPGSSGPMLSARPPAEKIPRNIE</sequence>
<feature type="compositionally biased region" description="Basic and acidic residues" evidence="3">
    <location>
        <begin position="266"/>
        <end position="275"/>
    </location>
</feature>
<reference evidence="5 6" key="1">
    <citation type="submission" date="2010-08" db="EMBL/GenBank/DDBJ databases">
        <title>The draft genome of Desulfovibrio fructosovorans JJ.</title>
        <authorList>
            <consortium name="US DOE Joint Genome Institute (JGI-PGF)"/>
            <person name="Lucas S."/>
            <person name="Copeland A."/>
            <person name="Lapidus A."/>
            <person name="Cheng J.-F."/>
            <person name="Bruce D."/>
            <person name="Goodwin L."/>
            <person name="Pitluck S."/>
            <person name="Land M.L."/>
            <person name="Hauser L."/>
            <person name="Chang Y.-J."/>
            <person name="Jeffries C."/>
            <person name="Wall J.D."/>
            <person name="Stahl D.A."/>
            <person name="Arkin A.P."/>
            <person name="Dehal P."/>
            <person name="Stolyar S.M."/>
            <person name="Hazen T.C."/>
            <person name="Woyke T.J."/>
        </authorList>
    </citation>
    <scope>NUCLEOTIDE SEQUENCE [LARGE SCALE GENOMIC DNA]</scope>
    <source>
        <strain evidence="5 6">JJ</strain>
    </source>
</reference>
<dbReference type="STRING" id="596151.DesfrDRAFT_3345"/>
<dbReference type="Pfam" id="PF01522">
    <property type="entry name" value="Polysacc_deac_1"/>
    <property type="match status" value="1"/>
</dbReference>
<dbReference type="PANTHER" id="PTHR34216:SF3">
    <property type="entry name" value="POLY-BETA-1,6-N-ACETYL-D-GLUCOSAMINE N-DEACETYLASE"/>
    <property type="match status" value="1"/>
</dbReference>
<comment type="subcellular location">
    <subcellularLocation>
        <location evidence="1">Secreted</location>
    </subcellularLocation>
</comment>
<dbReference type="InterPro" id="IPR051398">
    <property type="entry name" value="Polysacch_Deacetylase"/>
</dbReference>
<organism evidence="5 6">
    <name type="scientific">Solidesulfovibrio fructosivorans JJ]</name>
    <dbReference type="NCBI Taxonomy" id="596151"/>
    <lineage>
        <taxon>Bacteria</taxon>
        <taxon>Pseudomonadati</taxon>
        <taxon>Thermodesulfobacteriota</taxon>
        <taxon>Desulfovibrionia</taxon>
        <taxon>Desulfovibrionales</taxon>
        <taxon>Desulfovibrionaceae</taxon>
        <taxon>Solidesulfovibrio</taxon>
    </lineage>
</organism>
<feature type="domain" description="NodB homology" evidence="4">
    <location>
        <begin position="82"/>
        <end position="275"/>
    </location>
</feature>
<evidence type="ECO:0000313" key="5">
    <source>
        <dbReference type="EMBL" id="EFL49888.1"/>
    </source>
</evidence>
<evidence type="ECO:0000256" key="2">
    <source>
        <dbReference type="ARBA" id="ARBA00022729"/>
    </source>
</evidence>
<proteinExistence type="predicted"/>
<dbReference type="CDD" id="cd10973">
    <property type="entry name" value="CE4_DAC_u4_5s"/>
    <property type="match status" value="1"/>
</dbReference>
<name>E1K0E5_SOLFR</name>
<keyword evidence="2" id="KW-0732">Signal</keyword>
<dbReference type="Proteomes" id="UP000006250">
    <property type="component" value="Unassembled WGS sequence"/>
</dbReference>
<evidence type="ECO:0000256" key="3">
    <source>
        <dbReference type="SAM" id="MobiDB-lite"/>
    </source>
</evidence>
<dbReference type="PROSITE" id="PS51677">
    <property type="entry name" value="NODB"/>
    <property type="match status" value="1"/>
</dbReference>
<dbReference type="GO" id="GO:0005576">
    <property type="term" value="C:extracellular region"/>
    <property type="evidence" value="ECO:0007669"/>
    <property type="project" value="UniProtKB-SubCell"/>
</dbReference>
<dbReference type="PANTHER" id="PTHR34216">
    <property type="match status" value="1"/>
</dbReference>
<feature type="region of interest" description="Disordered" evidence="3">
    <location>
        <begin position="251"/>
        <end position="275"/>
    </location>
</feature>
<accession>E1K0E5</accession>
<dbReference type="OrthoDB" id="9776235at2"/>
<dbReference type="InterPro" id="IPR002509">
    <property type="entry name" value="NODB_dom"/>
</dbReference>
<comment type="caution">
    <text evidence="5">The sequence shown here is derived from an EMBL/GenBank/DDBJ whole genome shotgun (WGS) entry which is preliminary data.</text>
</comment>
<dbReference type="eggNOG" id="COG0726">
    <property type="taxonomic scope" value="Bacteria"/>
</dbReference>